<feature type="transmembrane region" description="Helical" evidence="2">
    <location>
        <begin position="226"/>
        <end position="248"/>
    </location>
</feature>
<evidence type="ECO:0000256" key="1">
    <source>
        <dbReference type="SAM" id="MobiDB-lite"/>
    </source>
</evidence>
<sequence length="524" mass="54937">QNKTRFIPGISVLGPKRNLMLVWLMALMHQCMTMSTSTDVQLQHGEDDLCSTVASGGRSQTGRSLLQAFQVRVRRQTETVTDFTFGEKDSKQDLWNPSKEDLMKLSGGERQDVQEDGESPRERHLQEEDASSKRRTSTVVLKEFVMQEAKSGAAGGASAKALLQAGSEVKRAGLQLLGLVTGRAVQDQRPVVGSGSDANAALVNAGSENYVGGGVNGNAEAVAASAAYSLLVMLIAGLLFGAVAYVVLSHKEVLPYLWPSGGWKYGETSSTGARHAAAQSSGSQAGSRPQPSQMPQPAPEDIYFCPDLVVPGGCECILVVPTKPRRGQPYDVTDSRGLAVLRVQDAEGPQGAGLSRRALVTGTGEVLAMCGRSRTSLPSNMLSAIVFEILRPNGATPVRKLRTQFLAAAGHGVKRHCARPENNEGQKAPLSSNQRYVACCTVMTLRPLAGESVSVAVSVAVSPVSVPVSSVGVPVSGSVSSVDVEVSVLVSSVSVPVSGSVSSVDVSVSDPVSSVNVQLSGSVR</sequence>
<gene>
    <name evidence="4" type="ORF">PGLA2088_LOCUS39613</name>
</gene>
<comment type="caution">
    <text evidence="4">The sequence shown here is derived from an EMBL/GenBank/DDBJ whole genome shotgun (WGS) entry which is preliminary data.</text>
</comment>
<proteinExistence type="predicted"/>
<feature type="chain" id="PRO_5032632181" evidence="3">
    <location>
        <begin position="34"/>
        <end position="524"/>
    </location>
</feature>
<feature type="signal peptide" evidence="3">
    <location>
        <begin position="1"/>
        <end position="33"/>
    </location>
</feature>
<reference evidence="4" key="1">
    <citation type="submission" date="2021-02" db="EMBL/GenBank/DDBJ databases">
        <authorList>
            <person name="Dougan E. K."/>
            <person name="Rhodes N."/>
            <person name="Thang M."/>
            <person name="Chan C."/>
        </authorList>
    </citation>
    <scope>NUCLEOTIDE SEQUENCE</scope>
</reference>
<feature type="non-terminal residue" evidence="4">
    <location>
        <position position="524"/>
    </location>
</feature>
<accession>A0A813L1W7</accession>
<protein>
    <submittedName>
        <fullName evidence="4">Uncharacterized protein</fullName>
    </submittedName>
</protein>
<keyword evidence="2" id="KW-1133">Transmembrane helix</keyword>
<evidence type="ECO:0000256" key="3">
    <source>
        <dbReference type="SAM" id="SignalP"/>
    </source>
</evidence>
<organism evidence="4 5">
    <name type="scientific">Polarella glacialis</name>
    <name type="common">Dinoflagellate</name>
    <dbReference type="NCBI Taxonomy" id="89957"/>
    <lineage>
        <taxon>Eukaryota</taxon>
        <taxon>Sar</taxon>
        <taxon>Alveolata</taxon>
        <taxon>Dinophyceae</taxon>
        <taxon>Suessiales</taxon>
        <taxon>Suessiaceae</taxon>
        <taxon>Polarella</taxon>
    </lineage>
</organism>
<keyword evidence="2" id="KW-0812">Transmembrane</keyword>
<name>A0A813L1W7_POLGL</name>
<feature type="region of interest" description="Disordered" evidence="1">
    <location>
        <begin position="100"/>
        <end position="134"/>
    </location>
</feature>
<keyword evidence="2" id="KW-0472">Membrane</keyword>
<feature type="compositionally biased region" description="Basic and acidic residues" evidence="1">
    <location>
        <begin position="100"/>
        <end position="132"/>
    </location>
</feature>
<dbReference type="EMBL" id="CAJNNW010033184">
    <property type="protein sequence ID" value="CAE8717597.1"/>
    <property type="molecule type" value="Genomic_DNA"/>
</dbReference>
<keyword evidence="3" id="KW-0732">Signal</keyword>
<evidence type="ECO:0000256" key="2">
    <source>
        <dbReference type="SAM" id="Phobius"/>
    </source>
</evidence>
<evidence type="ECO:0000313" key="5">
    <source>
        <dbReference type="Proteomes" id="UP000626109"/>
    </source>
</evidence>
<evidence type="ECO:0000313" key="4">
    <source>
        <dbReference type="EMBL" id="CAE8717597.1"/>
    </source>
</evidence>
<dbReference type="AlphaFoldDB" id="A0A813L1W7"/>
<feature type="compositionally biased region" description="Low complexity" evidence="1">
    <location>
        <begin position="273"/>
        <end position="291"/>
    </location>
</feature>
<dbReference type="Proteomes" id="UP000626109">
    <property type="component" value="Unassembled WGS sequence"/>
</dbReference>
<feature type="region of interest" description="Disordered" evidence="1">
    <location>
        <begin position="269"/>
        <end position="297"/>
    </location>
</feature>